<dbReference type="GO" id="GO:0042597">
    <property type="term" value="C:periplasmic space"/>
    <property type="evidence" value="ECO:0007669"/>
    <property type="project" value="UniProtKB-SubCell"/>
</dbReference>
<evidence type="ECO:0000256" key="1">
    <source>
        <dbReference type="ARBA" id="ARBA00004418"/>
    </source>
</evidence>
<keyword evidence="4 7" id="KW-0732">Signal</keyword>
<dbReference type="GO" id="GO:0017038">
    <property type="term" value="P:protein import"/>
    <property type="evidence" value="ECO:0007669"/>
    <property type="project" value="InterPro"/>
</dbReference>
<dbReference type="InterPro" id="IPR011042">
    <property type="entry name" value="6-blade_b-propeller_TolB-like"/>
</dbReference>
<dbReference type="NCBIfam" id="TIGR02800">
    <property type="entry name" value="propeller_TolB"/>
    <property type="match status" value="1"/>
</dbReference>
<dbReference type="PANTHER" id="PTHR36842:SF1">
    <property type="entry name" value="PROTEIN TOLB"/>
    <property type="match status" value="1"/>
</dbReference>
<evidence type="ECO:0000256" key="4">
    <source>
        <dbReference type="ARBA" id="ARBA00022729"/>
    </source>
</evidence>
<feature type="signal peptide" evidence="7">
    <location>
        <begin position="1"/>
        <end position="34"/>
    </location>
</feature>
<dbReference type="Pfam" id="PF04052">
    <property type="entry name" value="TolB_N"/>
    <property type="match status" value="1"/>
</dbReference>
<dbReference type="SUPFAM" id="SSF52964">
    <property type="entry name" value="TolB, N-terminal domain"/>
    <property type="match status" value="1"/>
</dbReference>
<accession>V8G7K0</accession>
<evidence type="ECO:0000256" key="6">
    <source>
        <dbReference type="ARBA" id="ARBA00023306"/>
    </source>
</evidence>
<evidence type="ECO:0000256" key="2">
    <source>
        <dbReference type="ARBA" id="ARBA00009820"/>
    </source>
</evidence>
<gene>
    <name evidence="7" type="primary">tolB</name>
    <name evidence="9" type="ORF">V757_04615</name>
</gene>
<dbReference type="GO" id="GO:0051301">
    <property type="term" value="P:cell division"/>
    <property type="evidence" value="ECO:0007669"/>
    <property type="project" value="UniProtKB-UniRule"/>
</dbReference>
<evidence type="ECO:0000313" key="9">
    <source>
        <dbReference type="EMBL" id="ETD72395.1"/>
    </source>
</evidence>
<keyword evidence="5 7" id="KW-0574">Periplasm</keyword>
<keyword evidence="3 7" id="KW-0132">Cell division</keyword>
<protein>
    <recommendedName>
        <fullName evidence="7">Tol-Pal system protein TolB</fullName>
    </recommendedName>
</protein>
<evidence type="ECO:0000256" key="5">
    <source>
        <dbReference type="ARBA" id="ARBA00022764"/>
    </source>
</evidence>
<keyword evidence="6 7" id="KW-0131">Cell cycle</keyword>
<proteinExistence type="inferred from homology"/>
<feature type="chain" id="PRO_5009023310" description="Tol-Pal system protein TolB" evidence="7">
    <location>
        <begin position="35"/>
        <end position="421"/>
    </location>
</feature>
<evidence type="ECO:0000313" key="10">
    <source>
        <dbReference type="Proteomes" id="UP000018766"/>
    </source>
</evidence>
<reference evidence="9 10" key="1">
    <citation type="submission" date="2013-11" db="EMBL/GenBank/DDBJ databases">
        <title>Genomic analysis of Pelistega sp. HM-7.</title>
        <authorList>
            <person name="Kumbhare S.V."/>
            <person name="Shetty S.A."/>
            <person name="Sharma O."/>
            <person name="Dhotre D.P."/>
        </authorList>
    </citation>
    <scope>NUCLEOTIDE SEQUENCE [LARGE SCALE GENOMIC DNA]</scope>
    <source>
        <strain evidence="9 10">HM-7</strain>
    </source>
</reference>
<dbReference type="InterPro" id="IPR011659">
    <property type="entry name" value="WD40"/>
</dbReference>
<keyword evidence="10" id="KW-1185">Reference proteome</keyword>
<organism evidence="9 10">
    <name type="scientific">Pelistega indica</name>
    <dbReference type="NCBI Taxonomy" id="1414851"/>
    <lineage>
        <taxon>Bacteria</taxon>
        <taxon>Pseudomonadati</taxon>
        <taxon>Pseudomonadota</taxon>
        <taxon>Betaproteobacteria</taxon>
        <taxon>Burkholderiales</taxon>
        <taxon>Alcaligenaceae</taxon>
        <taxon>Pelistega</taxon>
    </lineage>
</organism>
<dbReference type="Gene3D" id="2.120.10.30">
    <property type="entry name" value="TolB, C-terminal domain"/>
    <property type="match status" value="1"/>
</dbReference>
<dbReference type="EMBL" id="AYSV01000067">
    <property type="protein sequence ID" value="ETD72395.1"/>
    <property type="molecule type" value="Genomic_DNA"/>
</dbReference>
<comment type="caution">
    <text evidence="9">The sequence shown here is derived from an EMBL/GenBank/DDBJ whole genome shotgun (WGS) entry which is preliminary data.</text>
</comment>
<dbReference type="HAMAP" id="MF_00671">
    <property type="entry name" value="TolB"/>
    <property type="match status" value="1"/>
</dbReference>
<comment type="function">
    <text evidence="7">Part of the Tol-Pal system, which plays a role in outer membrane invagination during cell division and is important for maintaining outer membrane integrity.</text>
</comment>
<dbReference type="Gene3D" id="3.40.50.10070">
    <property type="entry name" value="TolB, N-terminal domain"/>
    <property type="match status" value="1"/>
</dbReference>
<dbReference type="InterPro" id="IPR007195">
    <property type="entry name" value="TolB_N"/>
</dbReference>
<comment type="similarity">
    <text evidence="2 7">Belongs to the TolB family.</text>
</comment>
<feature type="domain" description="TolB N-terminal" evidence="8">
    <location>
        <begin position="45"/>
        <end position="131"/>
    </location>
</feature>
<dbReference type="AlphaFoldDB" id="V8G7K0"/>
<dbReference type="RefSeq" id="WP_023950236.1">
    <property type="nucleotide sequence ID" value="NZ_AYSV01000067.1"/>
</dbReference>
<name>V8G7K0_9BURK</name>
<dbReference type="InterPro" id="IPR014167">
    <property type="entry name" value="Tol-Pal_TolB"/>
</dbReference>
<dbReference type="Pfam" id="PF07676">
    <property type="entry name" value="PD40"/>
    <property type="match status" value="4"/>
</dbReference>
<comment type="subunit">
    <text evidence="7">The Tol-Pal system is composed of five core proteins: the inner membrane proteins TolA, TolQ and TolR, the periplasmic protein TolB and the outer membrane protein Pal. They form a network linking the inner and outer membranes and the peptidoglycan layer.</text>
</comment>
<evidence type="ECO:0000259" key="8">
    <source>
        <dbReference type="Pfam" id="PF04052"/>
    </source>
</evidence>
<sequence length="421" mass="43307" precursor="true">MSLLRKLRSQHRSTNLFSAILLGFSLSLTPATQAQVNVNLSGSGVASNKFPIVVADFAGTNGKEIADIIAADLTRSGQFEVTRIGVMSTDSSGTANWAALAEAGGGKNVIYGSVSSNTINYNLGDTAQQTNLQSLSISASNMRQLAHKAADAAYEQSTGVRGIFTTKIAYVTGSTLYVADADGENAQAVTSGANIISPAWSPDGKRLAYVSFESGKPVVYVQNLASGGRNAVANFKGNNSAPAWSPNGSQLAVALSMDGLSNIYLIGSNGGSPRKVTDSPEIDTEPYFFPNGSGLIFTSDRGGSPQIYRTGLGGGQASRITFNGSQNLSGKISPDGSKMVYTSMRGGGYSIAINGLGSGSDQLLTSGPNDLSPSFAPNGMQVLYAAGGSLGLVNADGSFSTTLPSKGNVTAAAWGPFTEQK</sequence>
<dbReference type="PATRIC" id="fig|1414851.3.peg.928"/>
<evidence type="ECO:0000256" key="3">
    <source>
        <dbReference type="ARBA" id="ARBA00022618"/>
    </source>
</evidence>
<dbReference type="PANTHER" id="PTHR36842">
    <property type="entry name" value="PROTEIN TOLB HOMOLOG"/>
    <property type="match status" value="1"/>
</dbReference>
<evidence type="ECO:0000256" key="7">
    <source>
        <dbReference type="HAMAP-Rule" id="MF_00671"/>
    </source>
</evidence>
<dbReference type="OrthoDB" id="9802240at2"/>
<dbReference type="Proteomes" id="UP000018766">
    <property type="component" value="Unassembled WGS sequence"/>
</dbReference>
<comment type="subcellular location">
    <subcellularLocation>
        <location evidence="1 7">Periplasm</location>
    </subcellularLocation>
</comment>
<dbReference type="SUPFAM" id="SSF69304">
    <property type="entry name" value="Tricorn protease N-terminal domain"/>
    <property type="match status" value="1"/>
</dbReference>